<feature type="compositionally biased region" description="Low complexity" evidence="1">
    <location>
        <begin position="18"/>
        <end position="41"/>
    </location>
</feature>
<proteinExistence type="predicted"/>
<dbReference type="AlphaFoldDB" id="A0A239IGY5"/>
<organism evidence="2 3">
    <name type="scientific">Noviherbaspirillum humi</name>
    <dbReference type="NCBI Taxonomy" id="1688639"/>
    <lineage>
        <taxon>Bacteria</taxon>
        <taxon>Pseudomonadati</taxon>
        <taxon>Pseudomonadota</taxon>
        <taxon>Betaproteobacteria</taxon>
        <taxon>Burkholderiales</taxon>
        <taxon>Oxalobacteraceae</taxon>
        <taxon>Noviherbaspirillum</taxon>
    </lineage>
</organism>
<protein>
    <submittedName>
        <fullName evidence="2">Uncharacterized protein</fullName>
    </submittedName>
</protein>
<accession>A0A239IGY5</accession>
<gene>
    <name evidence="2" type="ORF">SAMN06265795_109110</name>
</gene>
<evidence type="ECO:0000313" key="3">
    <source>
        <dbReference type="Proteomes" id="UP000198284"/>
    </source>
</evidence>
<reference evidence="2 3" key="1">
    <citation type="submission" date="2017-06" db="EMBL/GenBank/DDBJ databases">
        <authorList>
            <person name="Kim H.J."/>
            <person name="Triplett B.A."/>
        </authorList>
    </citation>
    <scope>NUCLEOTIDE SEQUENCE [LARGE SCALE GENOMIC DNA]</scope>
    <source>
        <strain evidence="2 3">U15</strain>
    </source>
</reference>
<sequence>MKFSEAGLTVNGQSRPGASVASVDKSAAAKAGDGSAKSSKSQSRRESRKPAETSGSKKWFARNSTRVPIQPLTEMAMAGAACTSGSPKQAASCARS</sequence>
<feature type="region of interest" description="Disordered" evidence="1">
    <location>
        <begin position="1"/>
        <end position="66"/>
    </location>
</feature>
<evidence type="ECO:0000256" key="1">
    <source>
        <dbReference type="SAM" id="MobiDB-lite"/>
    </source>
</evidence>
<evidence type="ECO:0000313" key="2">
    <source>
        <dbReference type="EMBL" id="SNS92920.1"/>
    </source>
</evidence>
<dbReference type="EMBL" id="FZOT01000009">
    <property type="protein sequence ID" value="SNS92920.1"/>
    <property type="molecule type" value="Genomic_DNA"/>
</dbReference>
<dbReference type="Proteomes" id="UP000198284">
    <property type="component" value="Unassembled WGS sequence"/>
</dbReference>
<name>A0A239IGY5_9BURK</name>
<keyword evidence="3" id="KW-1185">Reference proteome</keyword>